<feature type="signal peptide" evidence="3">
    <location>
        <begin position="1"/>
        <end position="23"/>
    </location>
</feature>
<sequence>MSFRASLTAALAAALALAGCDNAVEGTLNVAFIDSEENLFAEGIRLADSGQHLRAATRSGLVALDADGEVVPALADRWNVLEDGQIFVFRMRDGNWPNGEELTGESVRTALLRAIRELRGTSLGIDLAPIDEVRAMAAGVIEIRLASPVPDLLLLLAQPELGLTNGEGETGPMALERGEGGDALLALKPPAERGLPQTEDWAEYTRDINLRALSAREAIDQFGEGNVDVVLGGRLGSLPLADTGPLTRGTIRADAALGLFGLQVLRDRGLLETPETREAIAMAIDRGELAALFNIDGWIATTRVVAPGLAGDSGMVGERWTDLSIEDRRRIAATRVAAWRNAAEEDAVSEGATLSLLIADAPGNALLFNTLSRQLATIGVALVRAEERDDADLALLDRVARYPSSRWFLNQFNCSLGQGLCSEDADVLAGYATDEADAAVRAQLLGQAEVSLTAANVYIPLGSPLRWSLVRSNVSGFAGNRFAFHPLPDLAVIPR</sequence>
<dbReference type="Pfam" id="PF00496">
    <property type="entry name" value="SBP_bac_5"/>
    <property type="match status" value="1"/>
</dbReference>
<name>A0A4T3EXU3_9SPHN</name>
<dbReference type="EMBL" id="SSHH01000003">
    <property type="protein sequence ID" value="TIX49406.1"/>
    <property type="molecule type" value="Genomic_DNA"/>
</dbReference>
<dbReference type="GO" id="GO:1904680">
    <property type="term" value="F:peptide transmembrane transporter activity"/>
    <property type="evidence" value="ECO:0007669"/>
    <property type="project" value="TreeGrafter"/>
</dbReference>
<comment type="similarity">
    <text evidence="2">Belongs to the bacterial solute-binding protein 5 family.</text>
</comment>
<dbReference type="GO" id="GO:0015833">
    <property type="term" value="P:peptide transport"/>
    <property type="evidence" value="ECO:0007669"/>
    <property type="project" value="TreeGrafter"/>
</dbReference>
<protein>
    <submittedName>
        <fullName evidence="5">Peptide ABC transporter substrate-binding protein</fullName>
    </submittedName>
</protein>
<feature type="chain" id="PRO_5020344726" evidence="3">
    <location>
        <begin position="24"/>
        <end position="495"/>
    </location>
</feature>
<dbReference type="PROSITE" id="PS51257">
    <property type="entry name" value="PROKAR_LIPOPROTEIN"/>
    <property type="match status" value="1"/>
</dbReference>
<evidence type="ECO:0000256" key="2">
    <source>
        <dbReference type="ARBA" id="ARBA00005695"/>
    </source>
</evidence>
<organism evidence="5 6">
    <name type="scientific">Alteraurantiacibacter aquimixticola</name>
    <dbReference type="NCBI Taxonomy" id="2489173"/>
    <lineage>
        <taxon>Bacteria</taxon>
        <taxon>Pseudomonadati</taxon>
        <taxon>Pseudomonadota</taxon>
        <taxon>Alphaproteobacteria</taxon>
        <taxon>Sphingomonadales</taxon>
        <taxon>Erythrobacteraceae</taxon>
        <taxon>Alteraurantiacibacter</taxon>
    </lineage>
</organism>
<dbReference type="AlphaFoldDB" id="A0A4T3EXU3"/>
<dbReference type="SUPFAM" id="SSF53850">
    <property type="entry name" value="Periplasmic binding protein-like II"/>
    <property type="match status" value="1"/>
</dbReference>
<dbReference type="Gene3D" id="3.90.76.10">
    <property type="entry name" value="Dipeptide-binding Protein, Domain 1"/>
    <property type="match status" value="1"/>
</dbReference>
<dbReference type="RefSeq" id="WP_136693883.1">
    <property type="nucleotide sequence ID" value="NZ_SSHH01000003.1"/>
</dbReference>
<keyword evidence="6" id="KW-1185">Reference proteome</keyword>
<evidence type="ECO:0000313" key="6">
    <source>
        <dbReference type="Proteomes" id="UP000309389"/>
    </source>
</evidence>
<comment type="caution">
    <text evidence="5">The sequence shown here is derived from an EMBL/GenBank/DDBJ whole genome shotgun (WGS) entry which is preliminary data.</text>
</comment>
<evidence type="ECO:0000256" key="1">
    <source>
        <dbReference type="ARBA" id="ARBA00004418"/>
    </source>
</evidence>
<dbReference type="OrthoDB" id="9803988at2"/>
<evidence type="ECO:0000259" key="4">
    <source>
        <dbReference type="Pfam" id="PF00496"/>
    </source>
</evidence>
<dbReference type="Gene3D" id="3.40.190.10">
    <property type="entry name" value="Periplasmic binding protein-like II"/>
    <property type="match status" value="1"/>
</dbReference>
<evidence type="ECO:0000313" key="5">
    <source>
        <dbReference type="EMBL" id="TIX49406.1"/>
    </source>
</evidence>
<evidence type="ECO:0000256" key="3">
    <source>
        <dbReference type="SAM" id="SignalP"/>
    </source>
</evidence>
<keyword evidence="3" id="KW-0732">Signal</keyword>
<dbReference type="Gene3D" id="3.10.105.10">
    <property type="entry name" value="Dipeptide-binding Protein, Domain 3"/>
    <property type="match status" value="1"/>
</dbReference>
<gene>
    <name evidence="5" type="ORF">E5222_11145</name>
</gene>
<dbReference type="PANTHER" id="PTHR30290">
    <property type="entry name" value="PERIPLASMIC BINDING COMPONENT OF ABC TRANSPORTER"/>
    <property type="match status" value="1"/>
</dbReference>
<dbReference type="InterPro" id="IPR000914">
    <property type="entry name" value="SBP_5_dom"/>
</dbReference>
<dbReference type="InterPro" id="IPR039424">
    <property type="entry name" value="SBP_5"/>
</dbReference>
<proteinExistence type="inferred from homology"/>
<feature type="domain" description="Solute-binding protein family 5" evidence="4">
    <location>
        <begin position="69"/>
        <end position="412"/>
    </location>
</feature>
<accession>A0A4T3EXU3</accession>
<comment type="subcellular location">
    <subcellularLocation>
        <location evidence="1">Periplasm</location>
    </subcellularLocation>
</comment>
<reference evidence="5 6" key="1">
    <citation type="submission" date="2019-04" db="EMBL/GenBank/DDBJ databases">
        <title>Altererythrobacter aquimixticola sp. nov., isolated from sediment of junction between the ocean and a freshwater spring.</title>
        <authorList>
            <person name="Yoon J.-H."/>
        </authorList>
    </citation>
    <scope>NUCLEOTIDE SEQUENCE [LARGE SCALE GENOMIC DNA]</scope>
    <source>
        <strain evidence="5 6">SSKS-13</strain>
    </source>
</reference>
<dbReference type="Proteomes" id="UP000309389">
    <property type="component" value="Unassembled WGS sequence"/>
</dbReference>